<dbReference type="InterPro" id="IPR027417">
    <property type="entry name" value="P-loop_NTPase"/>
</dbReference>
<evidence type="ECO:0000256" key="2">
    <source>
        <dbReference type="ARBA" id="ARBA00022741"/>
    </source>
</evidence>
<keyword evidence="7" id="KW-1185">Reference proteome</keyword>
<dbReference type="Proteomes" id="UP000199758">
    <property type="component" value="Unassembled WGS sequence"/>
</dbReference>
<evidence type="ECO:0000256" key="4">
    <source>
        <dbReference type="ARBA" id="ARBA00038388"/>
    </source>
</evidence>
<dbReference type="Pfam" id="PF00005">
    <property type="entry name" value="ABC_tran"/>
    <property type="match status" value="1"/>
</dbReference>
<keyword evidence="3 6" id="KW-0067">ATP-binding</keyword>
<dbReference type="EMBL" id="FQWZ01000002">
    <property type="protein sequence ID" value="SHG63040.1"/>
    <property type="molecule type" value="Genomic_DNA"/>
</dbReference>
<dbReference type="SMART" id="SM00382">
    <property type="entry name" value="AAA"/>
    <property type="match status" value="1"/>
</dbReference>
<sequence>MSTVTRDAVQMRGVDKYFGEGDARTHVLKTTDFDAPLGELVMLVGPSGCGKTTLLSVLAGTLNADGGQVSVFGERIDQMKPAALTRFRAQNIGFIFQQFNLIPTLTAAENVSVPLLIQGKSNAVALKRARDVLERVGLGHKAGERPSKLSGGQQQRVAIARALVHEPRLLICDEPTSALDRENGTLVMQLLRDVARSADRTVIIVTHDSRIYRYADRMAEMEDGRVFRTLDSAVAIAAEHSGHG</sequence>
<dbReference type="PROSITE" id="PS00211">
    <property type="entry name" value="ABC_TRANSPORTER_1"/>
    <property type="match status" value="1"/>
</dbReference>
<name>A0A1M5LDL2_9GAMM</name>
<dbReference type="InterPro" id="IPR015854">
    <property type="entry name" value="ABC_transpr_LolD-like"/>
</dbReference>
<keyword evidence="1" id="KW-0813">Transport</keyword>
<feature type="domain" description="ABC transporter" evidence="5">
    <location>
        <begin position="9"/>
        <end position="244"/>
    </location>
</feature>
<dbReference type="PANTHER" id="PTHR24220:SF659">
    <property type="entry name" value="TRANSPORTER, PUTATIVE-RELATED"/>
    <property type="match status" value="1"/>
</dbReference>
<dbReference type="Gene3D" id="3.40.50.300">
    <property type="entry name" value="P-loop containing nucleotide triphosphate hydrolases"/>
    <property type="match status" value="1"/>
</dbReference>
<evidence type="ECO:0000256" key="1">
    <source>
        <dbReference type="ARBA" id="ARBA00022448"/>
    </source>
</evidence>
<evidence type="ECO:0000313" key="6">
    <source>
        <dbReference type="EMBL" id="SHG63040.1"/>
    </source>
</evidence>
<accession>A0A1M5LDL2</accession>
<dbReference type="GO" id="GO:0005886">
    <property type="term" value="C:plasma membrane"/>
    <property type="evidence" value="ECO:0007669"/>
    <property type="project" value="TreeGrafter"/>
</dbReference>
<dbReference type="PROSITE" id="PS50893">
    <property type="entry name" value="ABC_TRANSPORTER_2"/>
    <property type="match status" value="1"/>
</dbReference>
<gene>
    <name evidence="6" type="ORF">SAMN04488068_0837</name>
</gene>
<dbReference type="GO" id="GO:0022857">
    <property type="term" value="F:transmembrane transporter activity"/>
    <property type="evidence" value="ECO:0007669"/>
    <property type="project" value="TreeGrafter"/>
</dbReference>
<comment type="similarity">
    <text evidence="4">Belongs to the ABC transporter superfamily. Macrolide exporter (TC 3.A.1.122) family.</text>
</comment>
<dbReference type="GO" id="GO:0005524">
    <property type="term" value="F:ATP binding"/>
    <property type="evidence" value="ECO:0007669"/>
    <property type="project" value="UniProtKB-KW"/>
</dbReference>
<dbReference type="AlphaFoldDB" id="A0A1M5LDL2"/>
<dbReference type="InterPro" id="IPR017911">
    <property type="entry name" value="MacB-like_ATP-bd"/>
</dbReference>
<evidence type="ECO:0000256" key="3">
    <source>
        <dbReference type="ARBA" id="ARBA00022840"/>
    </source>
</evidence>
<protein>
    <submittedName>
        <fullName evidence="6">Putative ABC transport system ATP-binding protein</fullName>
    </submittedName>
</protein>
<dbReference type="PANTHER" id="PTHR24220">
    <property type="entry name" value="IMPORT ATP-BINDING PROTEIN"/>
    <property type="match status" value="1"/>
</dbReference>
<dbReference type="OrthoDB" id="9783924at2"/>
<dbReference type="InterPro" id="IPR003439">
    <property type="entry name" value="ABC_transporter-like_ATP-bd"/>
</dbReference>
<dbReference type="STRING" id="490188.SAMN04488068_0837"/>
<evidence type="ECO:0000259" key="5">
    <source>
        <dbReference type="PROSITE" id="PS50893"/>
    </source>
</evidence>
<dbReference type="GO" id="GO:1902495">
    <property type="term" value="C:transmembrane transporter complex"/>
    <property type="evidence" value="ECO:0007669"/>
    <property type="project" value="UniProtKB-ARBA"/>
</dbReference>
<reference evidence="6 7" key="1">
    <citation type="submission" date="2016-11" db="EMBL/GenBank/DDBJ databases">
        <authorList>
            <person name="Jaros S."/>
            <person name="Januszkiewicz K."/>
            <person name="Wedrychowicz H."/>
        </authorList>
    </citation>
    <scope>NUCLEOTIDE SEQUENCE [LARGE SCALE GENOMIC DNA]</scope>
    <source>
        <strain evidence="6 7">CGMCC 1.7049</strain>
    </source>
</reference>
<organism evidence="6 7">
    <name type="scientific">Hydrocarboniphaga daqingensis</name>
    <dbReference type="NCBI Taxonomy" id="490188"/>
    <lineage>
        <taxon>Bacteria</taxon>
        <taxon>Pseudomonadati</taxon>
        <taxon>Pseudomonadota</taxon>
        <taxon>Gammaproteobacteria</taxon>
        <taxon>Nevskiales</taxon>
        <taxon>Nevskiaceae</taxon>
        <taxon>Hydrocarboniphaga</taxon>
    </lineage>
</organism>
<dbReference type="GO" id="GO:0016887">
    <property type="term" value="F:ATP hydrolysis activity"/>
    <property type="evidence" value="ECO:0007669"/>
    <property type="project" value="InterPro"/>
</dbReference>
<evidence type="ECO:0000313" key="7">
    <source>
        <dbReference type="Proteomes" id="UP000199758"/>
    </source>
</evidence>
<dbReference type="FunFam" id="3.40.50.300:FF:000032">
    <property type="entry name" value="Export ABC transporter ATP-binding protein"/>
    <property type="match status" value="1"/>
</dbReference>
<dbReference type="InterPro" id="IPR003593">
    <property type="entry name" value="AAA+_ATPase"/>
</dbReference>
<dbReference type="RefSeq" id="WP_072894445.1">
    <property type="nucleotide sequence ID" value="NZ_FQWZ01000002.1"/>
</dbReference>
<proteinExistence type="inferred from homology"/>
<dbReference type="InterPro" id="IPR017871">
    <property type="entry name" value="ABC_transporter-like_CS"/>
</dbReference>
<dbReference type="CDD" id="cd03255">
    <property type="entry name" value="ABC_MJ0796_LolCDE_FtsE"/>
    <property type="match status" value="1"/>
</dbReference>
<dbReference type="SUPFAM" id="SSF52540">
    <property type="entry name" value="P-loop containing nucleoside triphosphate hydrolases"/>
    <property type="match status" value="1"/>
</dbReference>
<keyword evidence="2" id="KW-0547">Nucleotide-binding</keyword>